<dbReference type="Gene3D" id="2.40.70.10">
    <property type="entry name" value="Acid Proteases"/>
    <property type="match status" value="1"/>
</dbReference>
<dbReference type="PROSITE" id="PS00141">
    <property type="entry name" value="ASP_PROTEASE"/>
    <property type="match status" value="1"/>
</dbReference>
<dbReference type="Pfam" id="PF13975">
    <property type="entry name" value="gag-asp_proteas"/>
    <property type="match status" value="1"/>
</dbReference>
<reference evidence="6" key="1">
    <citation type="submission" date="2021-03" db="EMBL/GenBank/DDBJ databases">
        <authorList>
            <person name="Bekaert M."/>
        </authorList>
    </citation>
    <scope>NUCLEOTIDE SEQUENCE</scope>
</reference>
<feature type="compositionally biased region" description="Polar residues" evidence="4">
    <location>
        <begin position="788"/>
        <end position="804"/>
    </location>
</feature>
<dbReference type="InterPro" id="IPR021109">
    <property type="entry name" value="Peptidase_aspartic_dom_sf"/>
</dbReference>
<dbReference type="EMBL" id="CAJPWZ010003055">
    <property type="protein sequence ID" value="CAG2250538.1"/>
    <property type="molecule type" value="Genomic_DNA"/>
</dbReference>
<evidence type="ECO:0000259" key="5">
    <source>
        <dbReference type="PROSITE" id="PS50878"/>
    </source>
</evidence>
<dbReference type="AlphaFoldDB" id="A0A8S3UYB6"/>
<keyword evidence="7" id="KW-1185">Reference proteome</keyword>
<evidence type="ECO:0000256" key="3">
    <source>
        <dbReference type="ARBA" id="ARBA00022908"/>
    </source>
</evidence>
<dbReference type="Proteomes" id="UP000683360">
    <property type="component" value="Unassembled WGS sequence"/>
</dbReference>
<dbReference type="SUPFAM" id="SSF50630">
    <property type="entry name" value="Acid proteases"/>
    <property type="match status" value="1"/>
</dbReference>
<dbReference type="CDD" id="cd01647">
    <property type="entry name" value="RT_LTR"/>
    <property type="match status" value="1"/>
</dbReference>
<dbReference type="SUPFAM" id="SSF56672">
    <property type="entry name" value="DNA/RNA polymerases"/>
    <property type="match status" value="1"/>
</dbReference>
<dbReference type="PANTHER" id="PTHR33064:SF37">
    <property type="entry name" value="RIBONUCLEASE H"/>
    <property type="match status" value="1"/>
</dbReference>
<sequence>MHKYLRPERLDANPDSPTAAKEWFHWKRTFTNFLTSAGEEAPDKLIMLINFVSPRVYEYIGECETYDTAISLLEAVYVRPKNEVLARHLLITRRQQTGETLDQFLQELKVLAKDCNFQPVTADKYKEEYTRDAFINGLCSQIVRQRLLENKTLDLKTMFDQSRTLDLAQRSNEVYVQPYSVTAAIGQKPDESVPDSTTKLQFVTEEDKITAAAAQRPGMCKSNTTSTGTSASCTPILATMTAVSPQCLKKAVINVRVNERPCKALIDTGSSESFIDRQFAKLMSVNINDATGSVSMASSALSSPIVGICKVNLNIDGHFYRNMQLSVLNKLCCDIILGQDFMKRHDSIKISFGGSRPAVEINDSNTVCGLAASSVDPPELFATLTSECRPIATKSRKYSAVDREFIEKETTRLLTESNINQMVSDIAKYKVYSTLDLRSAYHQIPLREHEKKYTAFEANGSLYQFRRVPFGVTNGVACFQRVIDRLVAENKLEAVFVYIDNITIGGMDQTEHDENLRRFLDVADKHQLTFNEDKCVYSVESVDLLGYTISQGVLRPDPDRMKPLRELPVPHSPKSVKRAMGMFSYYSQWIPRFSDKIKPLANATSFPLDSIAVKAFDDLKSDLENASISAIDEAIPFVVETDASDSAVAGSLNQGGRPVAFFSRTLNAHELGHSSVEKEACAIIDAQRFFNFTRRSSSGQSIPSWLANPGPILMKKHVRATKYDPLVEEVDLLEANPTYAHVRLPDGRETTVSVRHLAPRGQSISNDNLDHSVLNDHRTMDISETDVENTTQEATNNTDNTMETSPVIRRSTREIKKPSRFGFDD</sequence>
<organism evidence="6 7">
    <name type="scientific">Mytilus edulis</name>
    <name type="common">Blue mussel</name>
    <dbReference type="NCBI Taxonomy" id="6550"/>
    <lineage>
        <taxon>Eukaryota</taxon>
        <taxon>Metazoa</taxon>
        <taxon>Spiralia</taxon>
        <taxon>Lophotrochozoa</taxon>
        <taxon>Mollusca</taxon>
        <taxon>Bivalvia</taxon>
        <taxon>Autobranchia</taxon>
        <taxon>Pteriomorphia</taxon>
        <taxon>Mytilida</taxon>
        <taxon>Mytiloidea</taxon>
        <taxon>Mytilidae</taxon>
        <taxon>Mytilinae</taxon>
        <taxon>Mytilus</taxon>
    </lineage>
</organism>
<dbReference type="GO" id="GO:0004190">
    <property type="term" value="F:aspartic-type endopeptidase activity"/>
    <property type="evidence" value="ECO:0007669"/>
    <property type="project" value="InterPro"/>
</dbReference>
<evidence type="ECO:0000313" key="7">
    <source>
        <dbReference type="Proteomes" id="UP000683360"/>
    </source>
</evidence>
<dbReference type="InterPro" id="IPR043128">
    <property type="entry name" value="Rev_trsase/Diguanyl_cyclase"/>
</dbReference>
<dbReference type="GO" id="GO:0003723">
    <property type="term" value="F:RNA binding"/>
    <property type="evidence" value="ECO:0007669"/>
    <property type="project" value="UniProtKB-KW"/>
</dbReference>
<evidence type="ECO:0000256" key="2">
    <source>
        <dbReference type="ARBA" id="ARBA00022884"/>
    </source>
</evidence>
<name>A0A8S3UYB6_MYTED</name>
<dbReference type="PANTHER" id="PTHR33064">
    <property type="entry name" value="POL PROTEIN"/>
    <property type="match status" value="1"/>
</dbReference>
<dbReference type="InterPro" id="IPR001969">
    <property type="entry name" value="Aspartic_peptidase_AS"/>
</dbReference>
<dbReference type="Pfam" id="PF17919">
    <property type="entry name" value="RT_RNaseH_2"/>
    <property type="match status" value="1"/>
</dbReference>
<dbReference type="InterPro" id="IPR041577">
    <property type="entry name" value="RT_RNaseH_2"/>
</dbReference>
<proteinExistence type="predicted"/>
<gene>
    <name evidence="6" type="ORF">MEDL_62227</name>
</gene>
<evidence type="ECO:0000313" key="6">
    <source>
        <dbReference type="EMBL" id="CAG2250538.1"/>
    </source>
</evidence>
<dbReference type="InterPro" id="IPR000477">
    <property type="entry name" value="RT_dom"/>
</dbReference>
<feature type="domain" description="Reverse transcriptase" evidence="5">
    <location>
        <begin position="364"/>
        <end position="549"/>
    </location>
</feature>
<keyword evidence="3" id="KW-0229">DNA integration</keyword>
<dbReference type="OrthoDB" id="6118390at2759"/>
<dbReference type="PROSITE" id="PS50878">
    <property type="entry name" value="RT_POL"/>
    <property type="match status" value="1"/>
</dbReference>
<dbReference type="CDD" id="cd00303">
    <property type="entry name" value="retropepsin_like"/>
    <property type="match status" value="1"/>
</dbReference>
<dbReference type="Pfam" id="PF00078">
    <property type="entry name" value="RVT_1"/>
    <property type="match status" value="1"/>
</dbReference>
<feature type="region of interest" description="Disordered" evidence="4">
    <location>
        <begin position="786"/>
        <end position="825"/>
    </location>
</feature>
<dbReference type="GO" id="GO:0015074">
    <property type="term" value="P:DNA integration"/>
    <property type="evidence" value="ECO:0007669"/>
    <property type="project" value="UniProtKB-KW"/>
</dbReference>
<protein>
    <recommendedName>
        <fullName evidence="5">Reverse transcriptase domain-containing protein</fullName>
    </recommendedName>
</protein>
<feature type="compositionally biased region" description="Basic and acidic residues" evidence="4">
    <location>
        <begin position="811"/>
        <end position="825"/>
    </location>
</feature>
<keyword evidence="2" id="KW-0694">RNA-binding</keyword>
<evidence type="ECO:0000256" key="4">
    <source>
        <dbReference type="SAM" id="MobiDB-lite"/>
    </source>
</evidence>
<comment type="caution">
    <text evidence="6">The sequence shown here is derived from an EMBL/GenBank/DDBJ whole genome shotgun (WGS) entry which is preliminary data.</text>
</comment>
<keyword evidence="1" id="KW-0460">Magnesium</keyword>
<dbReference type="GO" id="GO:0006508">
    <property type="term" value="P:proteolysis"/>
    <property type="evidence" value="ECO:0007669"/>
    <property type="project" value="InterPro"/>
</dbReference>
<dbReference type="Gene3D" id="3.30.70.270">
    <property type="match status" value="2"/>
</dbReference>
<evidence type="ECO:0000256" key="1">
    <source>
        <dbReference type="ARBA" id="ARBA00022842"/>
    </source>
</evidence>
<accession>A0A8S3UYB6</accession>
<dbReference type="InterPro" id="IPR051320">
    <property type="entry name" value="Viral_Replic_Matur_Polypro"/>
</dbReference>
<dbReference type="InterPro" id="IPR043502">
    <property type="entry name" value="DNA/RNA_pol_sf"/>
</dbReference>